<dbReference type="VEuPathDB" id="FungiDB:GMDG_03253"/>
<name>A0A177AEU6_9PEZI</name>
<dbReference type="EMBL" id="KV441393">
    <property type="protein sequence ID" value="OAF59703.1"/>
    <property type="molecule type" value="Genomic_DNA"/>
</dbReference>
<accession>A0A177AEU6</accession>
<reference evidence="1" key="1">
    <citation type="submission" date="2016-03" db="EMBL/GenBank/DDBJ databases">
        <title>Updated assembly of Pseudogymnoascus destructans, the fungus causing white-nose syndrome of bats.</title>
        <authorList>
            <person name="Palmer J.M."/>
            <person name="Drees K.P."/>
            <person name="Foster J.T."/>
            <person name="Lindner D.L."/>
        </authorList>
    </citation>
    <scope>NUCLEOTIDE SEQUENCE [LARGE SCALE GENOMIC DNA]</scope>
    <source>
        <strain evidence="1">20631-21</strain>
    </source>
</reference>
<evidence type="ECO:0000313" key="1">
    <source>
        <dbReference type="EMBL" id="OAF59703.1"/>
    </source>
</evidence>
<sequence>MGTSVTETPGELMRQVATHLSSQFKDVTITIPRKTTWSHVLHETEAALVDKTEDDSIVLRKSRTEAQRKHFREIALQGAASWTDAEPTTSGVFAPGKFISTRYNTDSIALPVNVEDS</sequence>
<dbReference type="OrthoDB" id="3443015at2759"/>
<dbReference type="AlphaFoldDB" id="A0A177AEU6"/>
<dbReference type="RefSeq" id="XP_024324986.1">
    <property type="nucleotide sequence ID" value="XM_024467693.1"/>
</dbReference>
<organism evidence="1">
    <name type="scientific">Pseudogymnoascus destructans</name>
    <dbReference type="NCBI Taxonomy" id="655981"/>
    <lineage>
        <taxon>Eukaryota</taxon>
        <taxon>Fungi</taxon>
        <taxon>Dikarya</taxon>
        <taxon>Ascomycota</taxon>
        <taxon>Pezizomycotina</taxon>
        <taxon>Leotiomycetes</taxon>
        <taxon>Thelebolales</taxon>
        <taxon>Thelebolaceae</taxon>
        <taxon>Pseudogymnoascus</taxon>
    </lineage>
</organism>
<dbReference type="Proteomes" id="UP000077154">
    <property type="component" value="Unassembled WGS sequence"/>
</dbReference>
<protein>
    <submittedName>
        <fullName evidence="1">Uncharacterized protein</fullName>
    </submittedName>
</protein>
<gene>
    <name evidence="1" type="ORF">VC83_04056</name>
</gene>
<dbReference type="GeneID" id="36287129"/>
<proteinExistence type="predicted"/>